<dbReference type="RefSeq" id="YP_007517603.1">
    <property type="nucleotide sequence ID" value="NC_020479.1"/>
</dbReference>
<evidence type="ECO:0000313" key="1">
    <source>
        <dbReference type="EMBL" id="AGE60746.1"/>
    </source>
</evidence>
<dbReference type="EMBL" id="KC330679">
    <property type="protein sequence ID" value="AGE60746.1"/>
    <property type="molecule type" value="Genomic_DNA"/>
</dbReference>
<keyword evidence="2" id="KW-1185">Reference proteome</keyword>
<accession>M1IE81</accession>
<dbReference type="Proteomes" id="UP000011292">
    <property type="component" value="Segment"/>
</dbReference>
<gene>
    <name evidence="1" type="ORF">CURLY_59</name>
</gene>
<evidence type="ECO:0000313" key="2">
    <source>
        <dbReference type="Proteomes" id="UP000011292"/>
    </source>
</evidence>
<name>M1IE81_9CAUD</name>
<reference evidence="1 2" key="1">
    <citation type="journal article" date="2013" name="Virology">
        <title>Genomic characterization of six novel Bacillus pumilus bacteriophages.</title>
        <authorList>
            <person name="Lorenz L."/>
            <person name="Lins B."/>
            <person name="Barrett J."/>
            <person name="Montgomery A."/>
            <person name="Trapani S."/>
            <person name="Schindler A."/>
            <person name="Christie G.E."/>
            <person name="Cresawn S.G."/>
            <person name="Temple L."/>
        </authorList>
    </citation>
    <scope>NUCLEOTIDE SEQUENCE [LARGE SCALE GENOMIC DNA]</scope>
</reference>
<sequence>MDNHYEARLRIIGTDVYGMVMFMRNDGKFMTSNIPSEKVDYSKQAIYLTGKLLGGEHILAETFESWNDQVVTNEEAI</sequence>
<protein>
    <submittedName>
        <fullName evidence="1">Uncharacterized protein</fullName>
    </submittedName>
</protein>
<organism evidence="1 2">
    <name type="scientific">Bacillus phage Curly</name>
    <dbReference type="NCBI Taxonomy" id="2880541"/>
    <lineage>
        <taxon>Viruses</taxon>
        <taxon>Duplodnaviria</taxon>
        <taxon>Heunggongvirae</taxon>
        <taxon>Uroviricota</taxon>
        <taxon>Caudoviricetes</taxon>
        <taxon>Ehrlichviridae</taxon>
        <taxon>Andromedavirus</taxon>
        <taxon>Andromedavirus bolokhovo</taxon>
        <taxon>Andromedavirus curly</taxon>
    </lineage>
</organism>
<dbReference type="KEGG" id="vg:14697881"/>
<dbReference type="GeneID" id="14697881"/>
<proteinExistence type="predicted"/>